<feature type="repeat" description="ANK" evidence="1">
    <location>
        <begin position="686"/>
        <end position="718"/>
    </location>
</feature>
<evidence type="ECO:0000313" key="5">
    <source>
        <dbReference type="Proteomes" id="UP001174909"/>
    </source>
</evidence>
<proteinExistence type="predicted"/>
<feature type="compositionally biased region" description="Basic and acidic residues" evidence="3">
    <location>
        <begin position="7"/>
        <end position="31"/>
    </location>
</feature>
<feature type="compositionally biased region" description="Gly residues" evidence="3">
    <location>
        <begin position="816"/>
        <end position="826"/>
    </location>
</feature>
<organism evidence="4 5">
    <name type="scientific">Geodia barretti</name>
    <name type="common">Barrett's horny sponge</name>
    <dbReference type="NCBI Taxonomy" id="519541"/>
    <lineage>
        <taxon>Eukaryota</taxon>
        <taxon>Metazoa</taxon>
        <taxon>Porifera</taxon>
        <taxon>Demospongiae</taxon>
        <taxon>Heteroscleromorpha</taxon>
        <taxon>Tetractinellida</taxon>
        <taxon>Astrophorina</taxon>
        <taxon>Geodiidae</taxon>
        <taxon>Geodia</taxon>
    </lineage>
</organism>
<accession>A0AA35WCH4</accession>
<dbReference type="InterPro" id="IPR040133">
    <property type="entry name" value="SNCAIP"/>
</dbReference>
<dbReference type="PROSITE" id="PS50297">
    <property type="entry name" value="ANK_REP_REGION"/>
    <property type="match status" value="1"/>
</dbReference>
<feature type="region of interest" description="Disordered" evidence="3">
    <location>
        <begin position="816"/>
        <end position="884"/>
    </location>
</feature>
<sequence length="1045" mass="113692">MAYQDPRVCERVMSSRELSEYPGHEGDETTHHKFAPIQELDEGSKGAETTVYTCRYDDRKVMSINSRERQSSPKHLPHPHSPSSSSSGHSSPRSPPSNPPPPLPASTSGAGLKQQRPPHPAPSHAPRSRSHDILYSYHGDPNKAASNWKSSPLMQRGHTRASSDPKKQELLLALLTGPNERGSPSGPGSPQIPPHRHHPEPIGDHTPPRTHHSSRFSPEGIQAETGERRGGRGGGKMGGGKSSLASVSYDTQMRPGGVVSGVEGAEGGKEVIPTNHVALRVAQFSGSYATEEKEEGGGGRVKMPSSPGGNVRSPEMEKAKILTISPGSSEEELASIHSESGLGEGSEVTDGGYYHHKAEGVPPAGNFDPGHVHPQLSQPTYLNRAPPSSTSQLPPFPHNPASFPSLSQPHPSLSYETATHHRGGVEIPLNRSFPPPHLHQKHHPHTPYRLPPQSNPYPPPQSHDYHQRSHDHHMTGYPGSHDPHVTGYPGSSYEQHHVSPHHEHHVTSQHRSYRQQGHAHSQQGNAYSQQGHIHQRPLILKQNLLKAHEAAANGNLNALRHMLGNHEIDTLCMDDTRLTLAHTAAMTNNLSVLALLVNEGGLPLHALQLPDENLVSPAMVAIQNGCLEVLQWLVEEGKVPLVVQDAGGETLLHHAAHHGSANCLQWLLKVAKPPKQEELVEFLDNFGVTPAHFAAQQGHLECLQLMIDYNYSVITPDKENQKPIDWADAMNQTLCVRYLFMHETCWALSADVAHLSKQLELLQRENTSLKEKFSSQEQEYQQALGKIQTHHKERIVKIREQYVDLTASLLKVKGDSGGGGAAGGGASPKVKPQPATRKDSSRRSKPPLPPDSIKKRDGGGGGGEGKGEGVDGGGGGGGGLGFYRTTTPQEVLEKQKNTLTLRMNASRKAREGRDTLVSRAFSPIHYRLNSKQEREGKPAMRSQRHQDQNKSALKVKFSEVNEYIDHGHYGDGSIHGRHGDGSHEHGEQDTGSRKGQSPSHKSSGHPSPSHSGHTSSGHSLHGSPGHSGDRSRQYEDLGNSHLRDK</sequence>
<dbReference type="EMBL" id="CASHTH010000826">
    <property type="protein sequence ID" value="CAI8008217.1"/>
    <property type="molecule type" value="Genomic_DNA"/>
</dbReference>
<feature type="region of interest" description="Disordered" evidence="3">
    <location>
        <begin position="1"/>
        <end position="267"/>
    </location>
</feature>
<keyword evidence="1" id="KW-0040">ANK repeat</keyword>
<dbReference type="GO" id="GO:0031625">
    <property type="term" value="F:ubiquitin protein ligase binding"/>
    <property type="evidence" value="ECO:0007669"/>
    <property type="project" value="TreeGrafter"/>
</dbReference>
<dbReference type="PANTHER" id="PTHR22882">
    <property type="entry name" value="SYNPHILIN-1"/>
    <property type="match status" value="1"/>
</dbReference>
<reference evidence="4" key="1">
    <citation type="submission" date="2023-03" db="EMBL/GenBank/DDBJ databases">
        <authorList>
            <person name="Steffen K."/>
            <person name="Cardenas P."/>
        </authorList>
    </citation>
    <scope>NUCLEOTIDE SEQUENCE</scope>
</reference>
<evidence type="ECO:0000256" key="1">
    <source>
        <dbReference type="PROSITE-ProRule" id="PRU00023"/>
    </source>
</evidence>
<dbReference type="InterPro" id="IPR036770">
    <property type="entry name" value="Ankyrin_rpt-contain_sf"/>
</dbReference>
<feature type="compositionally biased region" description="Polar residues" evidence="3">
    <location>
        <begin position="144"/>
        <end position="153"/>
    </location>
</feature>
<feature type="region of interest" description="Disordered" evidence="3">
    <location>
        <begin position="337"/>
        <end position="507"/>
    </location>
</feature>
<dbReference type="Gene3D" id="1.25.40.20">
    <property type="entry name" value="Ankyrin repeat-containing domain"/>
    <property type="match status" value="2"/>
</dbReference>
<dbReference type="Proteomes" id="UP001174909">
    <property type="component" value="Unassembled WGS sequence"/>
</dbReference>
<dbReference type="SMART" id="SM00248">
    <property type="entry name" value="ANK"/>
    <property type="match status" value="4"/>
</dbReference>
<dbReference type="SUPFAM" id="SSF48403">
    <property type="entry name" value="Ankyrin repeat"/>
    <property type="match status" value="1"/>
</dbReference>
<feature type="compositionally biased region" description="Polar residues" evidence="3">
    <location>
        <begin position="402"/>
        <end position="417"/>
    </location>
</feature>
<feature type="compositionally biased region" description="Pro residues" evidence="3">
    <location>
        <begin position="93"/>
        <end position="104"/>
    </location>
</feature>
<feature type="compositionally biased region" description="Basic and acidic residues" evidence="3">
    <location>
        <begin position="55"/>
        <end position="71"/>
    </location>
</feature>
<dbReference type="InterPro" id="IPR002110">
    <property type="entry name" value="Ankyrin_rpt"/>
</dbReference>
<feature type="region of interest" description="Disordered" evidence="3">
    <location>
        <begin position="289"/>
        <end position="313"/>
    </location>
</feature>
<protein>
    <submittedName>
        <fullName evidence="4">Synphilin-1</fullName>
    </submittedName>
</protein>
<keyword evidence="5" id="KW-1185">Reference proteome</keyword>
<keyword evidence="2" id="KW-0175">Coiled coil</keyword>
<feature type="region of interest" description="Disordered" evidence="3">
    <location>
        <begin position="903"/>
        <end position="1045"/>
    </location>
</feature>
<feature type="compositionally biased region" description="Basic and acidic residues" evidence="3">
    <location>
        <begin position="977"/>
        <end position="992"/>
    </location>
</feature>
<dbReference type="PANTHER" id="PTHR22882:SF3">
    <property type="entry name" value="SYNPHILIN-1"/>
    <property type="match status" value="1"/>
</dbReference>
<gene>
    <name evidence="4" type="ORF">GBAR_LOCUS5649</name>
</gene>
<evidence type="ECO:0000313" key="4">
    <source>
        <dbReference type="EMBL" id="CAI8008217.1"/>
    </source>
</evidence>
<feature type="coiled-coil region" evidence="2">
    <location>
        <begin position="752"/>
        <end position="779"/>
    </location>
</feature>
<evidence type="ECO:0000256" key="2">
    <source>
        <dbReference type="SAM" id="Coils"/>
    </source>
</evidence>
<feature type="compositionally biased region" description="Low complexity" evidence="3">
    <location>
        <begin position="995"/>
        <end position="1026"/>
    </location>
</feature>
<dbReference type="Pfam" id="PF12796">
    <property type="entry name" value="Ank_2"/>
    <property type="match status" value="1"/>
</dbReference>
<evidence type="ECO:0000256" key="3">
    <source>
        <dbReference type="SAM" id="MobiDB-lite"/>
    </source>
</evidence>
<feature type="compositionally biased region" description="Polar residues" evidence="3">
    <location>
        <begin position="375"/>
        <end position="393"/>
    </location>
</feature>
<feature type="compositionally biased region" description="Basic and acidic residues" evidence="3">
    <location>
        <begin position="463"/>
        <end position="474"/>
    </location>
</feature>
<feature type="compositionally biased region" description="Pro residues" evidence="3">
    <location>
        <begin position="449"/>
        <end position="461"/>
    </location>
</feature>
<feature type="compositionally biased region" description="Basic and acidic residues" evidence="3">
    <location>
        <begin position="956"/>
        <end position="969"/>
    </location>
</feature>
<name>A0AA35WCH4_GEOBA</name>
<dbReference type="PROSITE" id="PS50088">
    <property type="entry name" value="ANK_REPEAT"/>
    <property type="match status" value="1"/>
</dbReference>
<feature type="compositionally biased region" description="Basic and acidic residues" evidence="3">
    <location>
        <begin position="930"/>
        <end position="948"/>
    </location>
</feature>
<feature type="compositionally biased region" description="Gly residues" evidence="3">
    <location>
        <begin position="232"/>
        <end position="241"/>
    </location>
</feature>
<dbReference type="AlphaFoldDB" id="A0AA35WCH4"/>
<comment type="caution">
    <text evidence="4">The sequence shown here is derived from an EMBL/GenBank/DDBJ whole genome shotgun (WGS) entry which is preliminary data.</text>
</comment>
<feature type="compositionally biased region" description="Gly residues" evidence="3">
    <location>
        <begin position="859"/>
        <end position="881"/>
    </location>
</feature>
<feature type="compositionally biased region" description="Low complexity" evidence="3">
    <location>
        <begin position="81"/>
        <end position="92"/>
    </location>
</feature>